<evidence type="ECO:0008006" key="4">
    <source>
        <dbReference type="Google" id="ProtNLM"/>
    </source>
</evidence>
<proteinExistence type="predicted"/>
<dbReference type="GeneID" id="70293198"/>
<accession>A0A9P7ZJU1</accession>
<dbReference type="OrthoDB" id="3599883at2759"/>
<feature type="compositionally biased region" description="Basic and acidic residues" evidence="1">
    <location>
        <begin position="52"/>
        <end position="65"/>
    </location>
</feature>
<comment type="caution">
    <text evidence="2">The sequence shown here is derived from an EMBL/GenBank/DDBJ whole genome shotgun (WGS) entry which is preliminary data.</text>
</comment>
<protein>
    <recommendedName>
        <fullName evidence="4">Life-span regulatory factor domain-containing protein</fullName>
    </recommendedName>
</protein>
<feature type="compositionally biased region" description="Basic residues" evidence="1">
    <location>
        <begin position="32"/>
        <end position="42"/>
    </location>
</feature>
<dbReference type="RefSeq" id="XP_046117239.1">
    <property type="nucleotide sequence ID" value="XM_046262295.1"/>
</dbReference>
<feature type="compositionally biased region" description="Polar residues" evidence="1">
    <location>
        <begin position="201"/>
        <end position="213"/>
    </location>
</feature>
<dbReference type="InterPro" id="IPR024368">
    <property type="entry name" value="Ecl1/2/3"/>
</dbReference>
<dbReference type="Pfam" id="PF12855">
    <property type="entry name" value="Ecl1"/>
    <property type="match status" value="1"/>
</dbReference>
<dbReference type="AlphaFoldDB" id="A0A9P7ZJU1"/>
<reference evidence="2" key="1">
    <citation type="journal article" date="2021" name="IMA Fungus">
        <title>Genomic characterization of three marine fungi, including Emericellopsis atlantica sp. nov. with signatures of a generalist lifestyle and marine biomass degradation.</title>
        <authorList>
            <person name="Hagestad O.C."/>
            <person name="Hou L."/>
            <person name="Andersen J.H."/>
            <person name="Hansen E.H."/>
            <person name="Altermark B."/>
            <person name="Li C."/>
            <person name="Kuhnert E."/>
            <person name="Cox R.J."/>
            <person name="Crous P.W."/>
            <person name="Spatafora J.W."/>
            <person name="Lail K."/>
            <person name="Amirebrahimi M."/>
            <person name="Lipzen A."/>
            <person name="Pangilinan J."/>
            <person name="Andreopoulos W."/>
            <person name="Hayes R.D."/>
            <person name="Ng V."/>
            <person name="Grigoriev I.V."/>
            <person name="Jackson S.A."/>
            <person name="Sutton T.D.S."/>
            <person name="Dobson A.D.W."/>
            <person name="Rama T."/>
        </authorList>
    </citation>
    <scope>NUCLEOTIDE SEQUENCE</scope>
    <source>
        <strain evidence="2">TS7</strain>
    </source>
</reference>
<dbReference type="EMBL" id="MU251258">
    <property type="protein sequence ID" value="KAG9253315.1"/>
    <property type="molecule type" value="Genomic_DNA"/>
</dbReference>
<organism evidence="2 3">
    <name type="scientific">Emericellopsis atlantica</name>
    <dbReference type="NCBI Taxonomy" id="2614577"/>
    <lineage>
        <taxon>Eukaryota</taxon>
        <taxon>Fungi</taxon>
        <taxon>Dikarya</taxon>
        <taxon>Ascomycota</taxon>
        <taxon>Pezizomycotina</taxon>
        <taxon>Sordariomycetes</taxon>
        <taxon>Hypocreomycetidae</taxon>
        <taxon>Hypocreales</taxon>
        <taxon>Bionectriaceae</taxon>
        <taxon>Emericellopsis</taxon>
    </lineage>
</organism>
<name>A0A9P7ZJU1_9HYPO</name>
<feature type="region of interest" description="Disordered" evidence="1">
    <location>
        <begin position="126"/>
        <end position="213"/>
    </location>
</feature>
<evidence type="ECO:0000313" key="2">
    <source>
        <dbReference type="EMBL" id="KAG9253315.1"/>
    </source>
</evidence>
<sequence length="262" mass="28726">MPHQRRRSGHLSTTASATDVRKQVTVSDMSKPRRPAMSRKHTPVSAHKLGRSQREREREVQDSWDGERESFPQFCMTCEKQFTPHDGTGVYCSETCRLQDQSAGISSSSAMPRSFSVDNNYPRYLDMSPDLKPRDIVPQASPSRPTSLYLSASPPATPGTSAYHSSAISALRSLNLNTRPPSPPSPTESSSGQFWPFSGRSAATSPSNSYTRPSATYLSSTYDGGFNGYYGLGAMDRPLPSRMPASHSRTKSIDLLTPLSGR</sequence>
<feature type="compositionally biased region" description="Polar residues" evidence="1">
    <location>
        <begin position="158"/>
        <end position="179"/>
    </location>
</feature>
<evidence type="ECO:0000313" key="3">
    <source>
        <dbReference type="Proteomes" id="UP000887229"/>
    </source>
</evidence>
<feature type="region of interest" description="Disordered" evidence="1">
    <location>
        <begin position="1"/>
        <end position="65"/>
    </location>
</feature>
<gene>
    <name evidence="2" type="ORF">F5Z01DRAFT_637567</name>
</gene>
<dbReference type="Proteomes" id="UP000887229">
    <property type="component" value="Unassembled WGS sequence"/>
</dbReference>
<evidence type="ECO:0000256" key="1">
    <source>
        <dbReference type="SAM" id="MobiDB-lite"/>
    </source>
</evidence>
<feature type="region of interest" description="Disordered" evidence="1">
    <location>
        <begin position="240"/>
        <end position="262"/>
    </location>
</feature>
<feature type="compositionally biased region" description="Polar residues" evidence="1">
    <location>
        <begin position="140"/>
        <end position="150"/>
    </location>
</feature>
<keyword evidence="3" id="KW-1185">Reference proteome</keyword>